<reference evidence="1 2" key="1">
    <citation type="submission" date="2019-02" db="EMBL/GenBank/DDBJ databases">
        <title>Genomic Encyclopedia of Type Strains, Phase IV (KMG-IV): sequencing the most valuable type-strain genomes for metagenomic binning, comparative biology and taxonomic classification.</title>
        <authorList>
            <person name="Goeker M."/>
        </authorList>
    </citation>
    <scope>NUCLEOTIDE SEQUENCE [LARGE SCALE GENOMIC DNA]</scope>
    <source>
        <strain evidence="1 2">DSM 45622</strain>
    </source>
</reference>
<proteinExistence type="predicted"/>
<protein>
    <submittedName>
        <fullName evidence="1">Uncharacterized protein</fullName>
    </submittedName>
</protein>
<accession>A0A4Q7N757</accession>
<sequence>MNLTCMPEEDIPAVWEHEEPDGLRWRLHAGRHPDAEGAIQIFHTFGPADDPGWSGSGSVRPWPSESGALELDLYGTGSGAERVEYLLAWAPTQLGTAQVEYLDGTVEDAVTVCAPDLQLTVVVCRLSQERRLGDLLTAPAGAGLTRISLREVQQTRDFMLRTLTPAAEPPRQG</sequence>
<evidence type="ECO:0000313" key="1">
    <source>
        <dbReference type="EMBL" id="RZS77543.1"/>
    </source>
</evidence>
<dbReference type="Proteomes" id="UP000293638">
    <property type="component" value="Unassembled WGS sequence"/>
</dbReference>
<name>A0A4Q7N757_9ACTN</name>
<dbReference type="EMBL" id="SGXD01000010">
    <property type="protein sequence ID" value="RZS77543.1"/>
    <property type="molecule type" value="Genomic_DNA"/>
</dbReference>
<comment type="caution">
    <text evidence="1">The sequence shown here is derived from an EMBL/GenBank/DDBJ whole genome shotgun (WGS) entry which is preliminary data.</text>
</comment>
<evidence type="ECO:0000313" key="2">
    <source>
        <dbReference type="Proteomes" id="UP000293638"/>
    </source>
</evidence>
<keyword evidence="2" id="KW-1185">Reference proteome</keyword>
<gene>
    <name evidence="1" type="ORF">EV189_4024</name>
</gene>
<dbReference type="RefSeq" id="WP_130494743.1">
    <property type="nucleotide sequence ID" value="NZ_SGXD01000010.1"/>
</dbReference>
<dbReference type="AlphaFoldDB" id="A0A4Q7N757"/>
<organism evidence="1 2">
    <name type="scientific">Motilibacter rhizosphaerae</name>
    <dbReference type="NCBI Taxonomy" id="598652"/>
    <lineage>
        <taxon>Bacteria</taxon>
        <taxon>Bacillati</taxon>
        <taxon>Actinomycetota</taxon>
        <taxon>Actinomycetes</taxon>
        <taxon>Motilibacterales</taxon>
        <taxon>Motilibacteraceae</taxon>
        <taxon>Motilibacter</taxon>
    </lineage>
</organism>